<proteinExistence type="predicted"/>
<name>A0AA90VFC6_9BACT</name>
<sequence length="544" mass="59343">MNHLKHILFASALVASMSAAAQETYQDTKLAASQLTGTARYVGMGGAMEALGADISTISTNPAGVGLFRKNQISLSAGVIAQSGADNSVSFGHSTIDIKGKKSHPTFDQVGIVWSTKMRNSSALNLAFNYHKSTDFGQLLNAANSLTKASQNKLTAAKNAEGVDGWSAADANFGGYKDNAGKYQNGLLSLTSNGALAFAEAQSYLFGQYQHGYIGSYDFNISGSIGNRVWLGLTVGLHDVHYNSNSLYAENLVDGNFSDSYEQIKITGTGYDVKAGIIFRPVEESPFRIGAYVNSPVFYDLSLSAAHDLSMYGGEAPATFQDKDAAGNIVNVPCYTKGDKGQTVDYDFRLNTPWKVGVSMGHTVGNYLALGATYEYAWYDHMDNRVKDGGYYDYYWGDYYESSSSDDAMNADTRANLKGVSTLKVGAEIKPTSMLSLRFGYNYVSPMFRENAYRDQSIGSNGVDIATSTDYTNWKAMNRFTCGVGFNYENLNIDVAYQYATQKGDFYPFMSYVNKDDATLDNIPTSCKVDNNRHQLLLTVGYKF</sequence>
<comment type="caution">
    <text evidence="2">The sequence shown here is derived from an EMBL/GenBank/DDBJ whole genome shotgun (WGS) entry which is preliminary data.</text>
</comment>
<feature type="chain" id="PRO_5041701072" evidence="1">
    <location>
        <begin position="22"/>
        <end position="544"/>
    </location>
</feature>
<accession>A0AA90VFC6</accession>
<reference evidence="3" key="1">
    <citation type="submission" date="2019-09" db="EMBL/GenBank/DDBJ databases">
        <title>Distinct polysaccharide growth profiles of human intestinal Prevotella copri isolates.</title>
        <authorList>
            <person name="Fehlner-Peach H."/>
            <person name="Magnabosco C."/>
            <person name="Raghavan V."/>
            <person name="Scher J.U."/>
            <person name="Tett A."/>
            <person name="Cox L.M."/>
            <person name="Gottsegen C."/>
            <person name="Watters A."/>
            <person name="Wiltshire- Gordon J.D."/>
            <person name="Segata N."/>
            <person name="Bonneau R."/>
            <person name="Littman D.R."/>
        </authorList>
    </citation>
    <scope>NUCLEOTIDE SEQUENCE [LARGE SCALE GENOMIC DNA]</scope>
    <source>
        <strain evidence="3">iA624</strain>
    </source>
</reference>
<dbReference type="RefSeq" id="WP_153097369.1">
    <property type="nucleotide sequence ID" value="NZ_VZBP01000136.1"/>
</dbReference>
<feature type="signal peptide" evidence="1">
    <location>
        <begin position="1"/>
        <end position="21"/>
    </location>
</feature>
<dbReference type="EMBL" id="VZBP01000136">
    <property type="protein sequence ID" value="MQO10113.1"/>
    <property type="molecule type" value="Genomic_DNA"/>
</dbReference>
<gene>
    <name evidence="2" type="ORF">F7D57_10430</name>
</gene>
<keyword evidence="2" id="KW-0675">Receptor</keyword>
<evidence type="ECO:0000313" key="2">
    <source>
        <dbReference type="EMBL" id="MQO10113.1"/>
    </source>
</evidence>
<dbReference type="Gene3D" id="2.40.160.60">
    <property type="entry name" value="Outer membrane protein transport protein (OMPP1/FadL/TodX)"/>
    <property type="match status" value="1"/>
</dbReference>
<dbReference type="AlphaFoldDB" id="A0AA90VFC6"/>
<evidence type="ECO:0000313" key="3">
    <source>
        <dbReference type="Proteomes" id="UP000405805"/>
    </source>
</evidence>
<organism evidence="2 3">
    <name type="scientific">Segatella copri</name>
    <dbReference type="NCBI Taxonomy" id="165179"/>
    <lineage>
        <taxon>Bacteria</taxon>
        <taxon>Pseudomonadati</taxon>
        <taxon>Bacteroidota</taxon>
        <taxon>Bacteroidia</taxon>
        <taxon>Bacteroidales</taxon>
        <taxon>Prevotellaceae</taxon>
        <taxon>Segatella</taxon>
    </lineage>
</organism>
<dbReference type="SUPFAM" id="SSF56935">
    <property type="entry name" value="Porins"/>
    <property type="match status" value="1"/>
</dbReference>
<protein>
    <submittedName>
        <fullName evidence="2">Hemin receptor</fullName>
    </submittedName>
</protein>
<dbReference type="Proteomes" id="UP000405805">
    <property type="component" value="Unassembled WGS sequence"/>
</dbReference>
<evidence type="ECO:0000256" key="1">
    <source>
        <dbReference type="SAM" id="SignalP"/>
    </source>
</evidence>
<keyword evidence="1" id="KW-0732">Signal</keyword>